<dbReference type="InterPro" id="IPR039121">
    <property type="entry name" value="NUDT19"/>
</dbReference>
<evidence type="ECO:0000256" key="6">
    <source>
        <dbReference type="ARBA" id="ARBA00023211"/>
    </source>
</evidence>
<dbReference type="PANTHER" id="PTHR12318">
    <property type="entry name" value="TESTOSTERONE-REGULATED PROTEIN RP2"/>
    <property type="match status" value="1"/>
</dbReference>
<dbReference type="PANTHER" id="PTHR12318:SF0">
    <property type="entry name" value="ACYL-COENZYME A DIPHOSPHATASE NUDT19"/>
    <property type="match status" value="1"/>
</dbReference>
<comment type="caution">
    <text evidence="7">The sequence shown here is derived from an EMBL/GenBank/DDBJ whole genome shotgun (WGS) entry which is preliminary data.</text>
</comment>
<protein>
    <submittedName>
        <fullName evidence="7">Uncharacterized protein</fullName>
    </submittedName>
</protein>
<dbReference type="Proteomes" id="UP000274822">
    <property type="component" value="Unassembled WGS sequence"/>
</dbReference>
<dbReference type="GO" id="GO:0016818">
    <property type="term" value="F:hydrolase activity, acting on acid anhydrides, in phosphorus-containing anhydrides"/>
    <property type="evidence" value="ECO:0007669"/>
    <property type="project" value="InterPro"/>
</dbReference>
<dbReference type="EMBL" id="RBNJ01003553">
    <property type="protein sequence ID" value="RUS30799.1"/>
    <property type="molecule type" value="Genomic_DNA"/>
</dbReference>
<dbReference type="GO" id="GO:0046872">
    <property type="term" value="F:metal ion binding"/>
    <property type="evidence" value="ECO:0007669"/>
    <property type="project" value="UniProtKB-KW"/>
</dbReference>
<sequence length="433" mass="48872">MLLGNFCCSLSPMMPFFARIGSKAKPFQHTVSAALTRNFMASSKLLLEVRPSATLIIAAPISDHDVANRGGGDADYKILMLKRFATRFSLFLSFPKYIWEYIKIVKIVILCHRLHSTIRNDKSSFIHAHVFPGLSYLGLPVRHIFIADAVKFCHRLFSVHLTGGNVDEFDKNPIWEDFFSGIEPAKRAAVMNCWYLKETLEYNFLGLSPPLILNFQNRIPQVHTHALNFHTLCTQHHITPATADLVHFSQWINPIVEKRRYSTHFFLTVLPADKVAHQPPSSPTPLKSGQPVASVDGHETVQLDWFTPAEALSAWRRGDISLFPPQWYTLLELNKVARIEDLRERAGRGAFRGARGGVVTLQPHLLPTPEDDALHDDFVAFGALAGDEMSSTNQGKKGDRHRFYIKRKDGRFLDLVLVKNVEVPEGEAAQMKL</sequence>
<dbReference type="GO" id="GO:0005739">
    <property type="term" value="C:mitochondrion"/>
    <property type="evidence" value="ECO:0007669"/>
    <property type="project" value="TreeGrafter"/>
</dbReference>
<evidence type="ECO:0000256" key="1">
    <source>
        <dbReference type="ARBA" id="ARBA00001936"/>
    </source>
</evidence>
<evidence type="ECO:0000256" key="3">
    <source>
        <dbReference type="ARBA" id="ARBA00022723"/>
    </source>
</evidence>
<keyword evidence="5" id="KW-0460">Magnesium</keyword>
<gene>
    <name evidence="7" type="ORF">BC938DRAFT_478937</name>
</gene>
<comment type="cofactor">
    <cofactor evidence="2">
        <name>Mg(2+)</name>
        <dbReference type="ChEBI" id="CHEBI:18420"/>
    </cofactor>
</comment>
<evidence type="ECO:0000256" key="5">
    <source>
        <dbReference type="ARBA" id="ARBA00022842"/>
    </source>
</evidence>
<evidence type="ECO:0000256" key="4">
    <source>
        <dbReference type="ARBA" id="ARBA00022801"/>
    </source>
</evidence>
<reference evidence="7 8" key="1">
    <citation type="journal article" date="2018" name="New Phytol.">
        <title>Phylogenomics of Endogonaceae and evolution of mycorrhizas within Mucoromycota.</title>
        <authorList>
            <person name="Chang Y."/>
            <person name="Desiro A."/>
            <person name="Na H."/>
            <person name="Sandor L."/>
            <person name="Lipzen A."/>
            <person name="Clum A."/>
            <person name="Barry K."/>
            <person name="Grigoriev I.V."/>
            <person name="Martin F.M."/>
            <person name="Stajich J.E."/>
            <person name="Smith M.E."/>
            <person name="Bonito G."/>
            <person name="Spatafora J.W."/>
        </authorList>
    </citation>
    <scope>NUCLEOTIDE SEQUENCE [LARGE SCALE GENOMIC DNA]</scope>
    <source>
        <strain evidence="7 8">AD002</strain>
    </source>
</reference>
<accession>A0A433QM10</accession>
<keyword evidence="4" id="KW-0378">Hydrolase</keyword>
<comment type="cofactor">
    <cofactor evidence="1">
        <name>Mn(2+)</name>
        <dbReference type="ChEBI" id="CHEBI:29035"/>
    </cofactor>
</comment>
<name>A0A433QM10_9FUNG</name>
<evidence type="ECO:0000256" key="2">
    <source>
        <dbReference type="ARBA" id="ARBA00001946"/>
    </source>
</evidence>
<organism evidence="7 8">
    <name type="scientific">Jimgerdemannia flammicorona</name>
    <dbReference type="NCBI Taxonomy" id="994334"/>
    <lineage>
        <taxon>Eukaryota</taxon>
        <taxon>Fungi</taxon>
        <taxon>Fungi incertae sedis</taxon>
        <taxon>Mucoromycota</taxon>
        <taxon>Mucoromycotina</taxon>
        <taxon>Endogonomycetes</taxon>
        <taxon>Endogonales</taxon>
        <taxon>Endogonaceae</taxon>
        <taxon>Jimgerdemannia</taxon>
    </lineage>
</organism>
<dbReference type="AlphaFoldDB" id="A0A433QM10"/>
<keyword evidence="6" id="KW-0464">Manganese</keyword>
<evidence type="ECO:0000313" key="7">
    <source>
        <dbReference type="EMBL" id="RUS30799.1"/>
    </source>
</evidence>
<keyword evidence="3" id="KW-0479">Metal-binding</keyword>
<dbReference type="Gene3D" id="3.90.79.10">
    <property type="entry name" value="Nucleoside Triphosphate Pyrophosphohydrolase"/>
    <property type="match status" value="1"/>
</dbReference>
<evidence type="ECO:0000313" key="8">
    <source>
        <dbReference type="Proteomes" id="UP000274822"/>
    </source>
</evidence>
<proteinExistence type="predicted"/>
<keyword evidence="8" id="KW-1185">Reference proteome</keyword>